<dbReference type="InterPro" id="IPR036196">
    <property type="entry name" value="Ptyr_pPase_sf"/>
</dbReference>
<protein>
    <recommendedName>
        <fullName evidence="2">protein-tyrosine-phosphatase</fullName>
        <ecNumber evidence="2">3.1.3.48</ecNumber>
    </recommendedName>
</protein>
<dbReference type="PRINTS" id="PR00719">
    <property type="entry name" value="LMWPTPASE"/>
</dbReference>
<dbReference type="RefSeq" id="WP_174208259.1">
    <property type="nucleotide sequence ID" value="NZ_CP088292.1"/>
</dbReference>
<evidence type="ECO:0000256" key="3">
    <source>
        <dbReference type="ARBA" id="ARBA00022801"/>
    </source>
</evidence>
<dbReference type="Pfam" id="PF01451">
    <property type="entry name" value="LMWPc"/>
    <property type="match status" value="1"/>
</dbReference>
<dbReference type="SMART" id="SM00226">
    <property type="entry name" value="LMWPc"/>
    <property type="match status" value="1"/>
</dbReference>
<keyword evidence="3" id="KW-0378">Hydrolase</keyword>
<organism evidence="7 8">
    <name type="scientific">Phyllobacterium pellucidum</name>
    <dbReference type="NCBI Taxonomy" id="2740464"/>
    <lineage>
        <taxon>Bacteria</taxon>
        <taxon>Pseudomonadati</taxon>
        <taxon>Pseudomonadota</taxon>
        <taxon>Alphaproteobacteria</taxon>
        <taxon>Hyphomicrobiales</taxon>
        <taxon>Phyllobacteriaceae</taxon>
        <taxon>Phyllobacterium</taxon>
    </lineage>
</organism>
<name>A0A849VRP5_9HYPH</name>
<evidence type="ECO:0000256" key="4">
    <source>
        <dbReference type="ARBA" id="ARBA00022912"/>
    </source>
</evidence>
<sequence>MVQLPYRSVLFVCLGNICRSPLAEGVFRAVLAGEGKGSDVSIDSAGTNGYHTGEAPDRRSIRVARHHGIDISDQRCRQLTPGDFASFDLILGMDRGNMKAIAARQPAGATATAGLFNELALGEPQEIPDPYYGTDADFERVYRMVLAASKGLSRLF</sequence>
<keyword evidence="4" id="KW-0904">Protein phosphatase</keyword>
<accession>A0A849VRP5</accession>
<dbReference type="Gene3D" id="3.40.50.2300">
    <property type="match status" value="1"/>
</dbReference>
<dbReference type="GO" id="GO:0004725">
    <property type="term" value="F:protein tyrosine phosphatase activity"/>
    <property type="evidence" value="ECO:0007669"/>
    <property type="project" value="UniProtKB-EC"/>
</dbReference>
<evidence type="ECO:0000313" key="7">
    <source>
        <dbReference type="EMBL" id="NTS32675.1"/>
    </source>
</evidence>
<dbReference type="InterPro" id="IPR023485">
    <property type="entry name" value="Ptyr_pPase"/>
</dbReference>
<dbReference type="CDD" id="cd16343">
    <property type="entry name" value="LMWPTP"/>
    <property type="match status" value="1"/>
</dbReference>
<dbReference type="AlphaFoldDB" id="A0A849VRP5"/>
<dbReference type="InterPro" id="IPR050438">
    <property type="entry name" value="LMW_PTPase"/>
</dbReference>
<comment type="similarity">
    <text evidence="1">Belongs to the low molecular weight phosphotyrosine protein phosphatase family.</text>
</comment>
<evidence type="ECO:0000259" key="6">
    <source>
        <dbReference type="SMART" id="SM00226"/>
    </source>
</evidence>
<gene>
    <name evidence="7" type="ORF">HQ945_15560</name>
</gene>
<feature type="domain" description="Phosphotyrosine protein phosphatase I" evidence="6">
    <location>
        <begin position="7"/>
        <end position="155"/>
    </location>
</feature>
<dbReference type="PANTHER" id="PTHR11717">
    <property type="entry name" value="LOW MOLECULAR WEIGHT PROTEIN TYROSINE PHOSPHATASE"/>
    <property type="match status" value="1"/>
</dbReference>
<feature type="active site" description="Proton donor" evidence="5">
    <location>
        <position position="129"/>
    </location>
</feature>
<evidence type="ECO:0000256" key="2">
    <source>
        <dbReference type="ARBA" id="ARBA00013064"/>
    </source>
</evidence>
<evidence type="ECO:0000256" key="1">
    <source>
        <dbReference type="ARBA" id="ARBA00011063"/>
    </source>
</evidence>
<evidence type="ECO:0000313" key="8">
    <source>
        <dbReference type="Proteomes" id="UP000550508"/>
    </source>
</evidence>
<dbReference type="EC" id="3.1.3.48" evidence="2"/>
<comment type="caution">
    <text evidence="7">The sequence shown here is derived from an EMBL/GenBank/DDBJ whole genome shotgun (WGS) entry which is preliminary data.</text>
</comment>
<keyword evidence="8" id="KW-1185">Reference proteome</keyword>
<dbReference type="InterPro" id="IPR017867">
    <property type="entry name" value="Tyr_phospatase_low_mol_wt"/>
</dbReference>
<dbReference type="PANTHER" id="PTHR11717:SF7">
    <property type="entry name" value="LOW MOLECULAR WEIGHT PHOSPHOTYROSINE PROTEIN PHOSPHATASE"/>
    <property type="match status" value="1"/>
</dbReference>
<dbReference type="Proteomes" id="UP000550508">
    <property type="component" value="Unassembled WGS sequence"/>
</dbReference>
<dbReference type="EMBL" id="JABUMX010000003">
    <property type="protein sequence ID" value="NTS32675.1"/>
    <property type="molecule type" value="Genomic_DNA"/>
</dbReference>
<evidence type="ECO:0000256" key="5">
    <source>
        <dbReference type="PIRSR" id="PIRSR617867-1"/>
    </source>
</evidence>
<feature type="active site" description="Nucleophile" evidence="5">
    <location>
        <position position="13"/>
    </location>
</feature>
<feature type="active site" evidence="5">
    <location>
        <position position="19"/>
    </location>
</feature>
<reference evidence="7 8" key="1">
    <citation type="submission" date="2020-05" db="EMBL/GenBank/DDBJ databases">
        <authorList>
            <person name="Kim M.K."/>
        </authorList>
    </citation>
    <scope>NUCLEOTIDE SEQUENCE [LARGE SCALE GENOMIC DNA]</scope>
    <source>
        <strain evidence="7 8">BT25</strain>
    </source>
</reference>
<dbReference type="SUPFAM" id="SSF52788">
    <property type="entry name" value="Phosphotyrosine protein phosphatases I"/>
    <property type="match status" value="1"/>
</dbReference>
<proteinExistence type="inferred from homology"/>